<comment type="cofactor">
    <cofactor evidence="1">
        <name>Fe(2+)</name>
        <dbReference type="ChEBI" id="CHEBI:29033"/>
    </cofactor>
</comment>
<keyword evidence="6" id="KW-1185">Reference proteome</keyword>
<dbReference type="Gene3D" id="2.60.120.650">
    <property type="entry name" value="Cupin"/>
    <property type="match status" value="1"/>
</dbReference>
<gene>
    <name evidence="5" type="ORF">BCF44_108199</name>
</gene>
<dbReference type="AlphaFoldDB" id="A0A3E0HG81"/>
<dbReference type="PROSITE" id="PS51184">
    <property type="entry name" value="JMJC"/>
    <property type="match status" value="1"/>
</dbReference>
<dbReference type="InterPro" id="IPR003347">
    <property type="entry name" value="JmjC_dom"/>
</dbReference>
<dbReference type="EMBL" id="QUNO01000008">
    <property type="protein sequence ID" value="REH44719.1"/>
    <property type="molecule type" value="Genomic_DNA"/>
</dbReference>
<keyword evidence="3" id="KW-0408">Iron</keyword>
<dbReference type="Pfam" id="PF08007">
    <property type="entry name" value="JmjC_2"/>
    <property type="match status" value="1"/>
</dbReference>
<evidence type="ECO:0000256" key="1">
    <source>
        <dbReference type="ARBA" id="ARBA00001954"/>
    </source>
</evidence>
<evidence type="ECO:0000256" key="3">
    <source>
        <dbReference type="ARBA" id="ARBA00023004"/>
    </source>
</evidence>
<protein>
    <submittedName>
        <fullName evidence="5">Cupin superfamily protein</fullName>
    </submittedName>
</protein>
<dbReference type="InterPro" id="IPR039994">
    <property type="entry name" value="NO66-like"/>
</dbReference>
<evidence type="ECO:0000313" key="6">
    <source>
        <dbReference type="Proteomes" id="UP000256269"/>
    </source>
</evidence>
<evidence type="ECO:0000256" key="2">
    <source>
        <dbReference type="ARBA" id="ARBA00022723"/>
    </source>
</evidence>
<feature type="domain" description="JmjC" evidence="4">
    <location>
        <begin position="113"/>
        <end position="244"/>
    </location>
</feature>
<dbReference type="PANTHER" id="PTHR13096">
    <property type="entry name" value="MINA53 MYC INDUCED NUCLEAR ANTIGEN"/>
    <property type="match status" value="1"/>
</dbReference>
<proteinExistence type="predicted"/>
<keyword evidence="2" id="KW-0479">Metal-binding</keyword>
<dbReference type="Proteomes" id="UP000256269">
    <property type="component" value="Unassembled WGS sequence"/>
</dbReference>
<evidence type="ECO:0000259" key="4">
    <source>
        <dbReference type="PROSITE" id="PS51184"/>
    </source>
</evidence>
<evidence type="ECO:0000313" key="5">
    <source>
        <dbReference type="EMBL" id="REH44719.1"/>
    </source>
</evidence>
<sequence>MTGIPTLADLVAPVEVSQFFTSVQGRTHRRFAGQAGRFARLLPWTDLNRALRQHRLDFPRLRLAHDGAVVPVHTYTEMVDTRRNGQVPRLLNAPLSEKLRDGATLVLDSVQEMFEPVGDLAATLEHDLREKIQVNLYAGWGTTHGFDVHWDDHDAFIIQIAGRKRWRIHGVSRPFPLMRDIELPQRPEGEPIDDFMLEDGDVLYLPRGHWHDVSAVGEQSLHLTIGFNRATGVDLVAWLADQLRVDQLFREDLPRFGTAEDRATRAKQLREQLVARLTDDVVDRFLTDRDAQAPAHSRLGLPFTATPGLLPEGDEEEVLLVVPRAVLEPGDGTIALAAAGKRLVFAAAAEPVLTALLPAQPLSIKTLVEVAAPTLDRKTVRALLGELVKHGVLSPR</sequence>
<dbReference type="RefSeq" id="WP_116176653.1">
    <property type="nucleotide sequence ID" value="NZ_CP144375.1"/>
</dbReference>
<dbReference type="SUPFAM" id="SSF51197">
    <property type="entry name" value="Clavaminate synthase-like"/>
    <property type="match status" value="1"/>
</dbReference>
<dbReference type="OrthoDB" id="9764016at2"/>
<dbReference type="PANTHER" id="PTHR13096:SF8">
    <property type="entry name" value="RIBOSOMAL OXYGENASE 1"/>
    <property type="match status" value="1"/>
</dbReference>
<accession>A0A3E0HG81</accession>
<name>A0A3E0HG81_9PSEU</name>
<comment type="caution">
    <text evidence="5">The sequence shown here is derived from an EMBL/GenBank/DDBJ whole genome shotgun (WGS) entry which is preliminary data.</text>
</comment>
<reference evidence="5 6" key="1">
    <citation type="submission" date="2018-08" db="EMBL/GenBank/DDBJ databases">
        <title>Genomic Encyclopedia of Archaeal and Bacterial Type Strains, Phase II (KMG-II): from individual species to whole genera.</title>
        <authorList>
            <person name="Goeker M."/>
        </authorList>
    </citation>
    <scope>NUCLEOTIDE SEQUENCE [LARGE SCALE GENOMIC DNA]</scope>
    <source>
        <strain evidence="5 6">DSM 45791</strain>
    </source>
</reference>
<dbReference type="SMART" id="SM00558">
    <property type="entry name" value="JmjC"/>
    <property type="match status" value="1"/>
</dbReference>
<organism evidence="5 6">
    <name type="scientific">Kutzneria buriramensis</name>
    <dbReference type="NCBI Taxonomy" id="1045776"/>
    <lineage>
        <taxon>Bacteria</taxon>
        <taxon>Bacillati</taxon>
        <taxon>Actinomycetota</taxon>
        <taxon>Actinomycetes</taxon>
        <taxon>Pseudonocardiales</taxon>
        <taxon>Pseudonocardiaceae</taxon>
        <taxon>Kutzneria</taxon>
    </lineage>
</organism>
<dbReference type="GO" id="GO:0046872">
    <property type="term" value="F:metal ion binding"/>
    <property type="evidence" value="ECO:0007669"/>
    <property type="project" value="UniProtKB-KW"/>
</dbReference>